<dbReference type="GO" id="GO:0004425">
    <property type="term" value="F:indole-3-glycerol-phosphate synthase activity"/>
    <property type="evidence" value="ECO:0007669"/>
    <property type="project" value="UniProtKB-UniRule"/>
</dbReference>
<dbReference type="InterPro" id="IPR001468">
    <property type="entry name" value="Indole-3-GlycerolPSynthase_CS"/>
</dbReference>
<dbReference type="AlphaFoldDB" id="A0A9D1CVD9"/>
<reference evidence="11" key="1">
    <citation type="submission" date="2020-10" db="EMBL/GenBank/DDBJ databases">
        <authorList>
            <person name="Gilroy R."/>
        </authorList>
    </citation>
    <scope>NUCLEOTIDE SEQUENCE</scope>
    <source>
        <strain evidence="11">ChiSjej1B19-3389</strain>
    </source>
</reference>
<keyword evidence="5 9" id="KW-0210">Decarboxylase</keyword>
<sequence>MILDTIARATKMRIENEKKQLSPEKMEAAARALPCNTGFPFEKALQKQGITYICEIKKASPSKGLIAKDFPYLSIAKEYEHAGAGAISVLTEPQFFLGSDLYLQEIHRVVSVPVLRKDFVLDSYQIFQAKVLGAQAVLLICALLDYAALKAGIRLCSELGLSALVEAHTPPQVKTALKAGARIIGINNRDLQTFKVDLQTCLTLRSLIPKEVLFVAESGVQTPDDINALRRAHVDGILIGETLMRSENKKAALAALNGGPL</sequence>
<dbReference type="InterPro" id="IPR013785">
    <property type="entry name" value="Aldolase_TIM"/>
</dbReference>
<evidence type="ECO:0000256" key="5">
    <source>
        <dbReference type="ARBA" id="ARBA00022793"/>
    </source>
</evidence>
<accession>A0A9D1CVD9</accession>
<evidence type="ECO:0000313" key="12">
    <source>
        <dbReference type="Proteomes" id="UP000886787"/>
    </source>
</evidence>
<dbReference type="GO" id="GO:0000162">
    <property type="term" value="P:L-tryptophan biosynthetic process"/>
    <property type="evidence" value="ECO:0007669"/>
    <property type="project" value="UniProtKB-UniRule"/>
</dbReference>
<dbReference type="HAMAP" id="MF_00134_B">
    <property type="entry name" value="IGPS_B"/>
    <property type="match status" value="1"/>
</dbReference>
<gene>
    <name evidence="9 11" type="primary">trpC</name>
    <name evidence="11" type="ORF">IAD32_07500</name>
</gene>
<evidence type="ECO:0000256" key="9">
    <source>
        <dbReference type="HAMAP-Rule" id="MF_00134"/>
    </source>
</evidence>
<evidence type="ECO:0000259" key="10">
    <source>
        <dbReference type="Pfam" id="PF00218"/>
    </source>
</evidence>
<dbReference type="SUPFAM" id="SSF51366">
    <property type="entry name" value="Ribulose-phoshate binding barrel"/>
    <property type="match status" value="1"/>
</dbReference>
<dbReference type="Gene3D" id="3.20.20.70">
    <property type="entry name" value="Aldolase class I"/>
    <property type="match status" value="1"/>
</dbReference>
<comment type="pathway">
    <text evidence="2 9">Amino-acid biosynthesis; L-tryptophan biosynthesis; L-tryptophan from chorismate: step 4/5.</text>
</comment>
<keyword evidence="8 9" id="KW-0456">Lyase</keyword>
<dbReference type="InterPro" id="IPR045186">
    <property type="entry name" value="Indole-3-glycerol_P_synth"/>
</dbReference>
<dbReference type="PANTHER" id="PTHR22854">
    <property type="entry name" value="TRYPTOPHAN BIOSYNTHESIS PROTEIN"/>
    <property type="match status" value="1"/>
</dbReference>
<proteinExistence type="inferred from homology"/>
<dbReference type="CDD" id="cd00331">
    <property type="entry name" value="IGPS"/>
    <property type="match status" value="1"/>
</dbReference>
<evidence type="ECO:0000256" key="4">
    <source>
        <dbReference type="ARBA" id="ARBA00022605"/>
    </source>
</evidence>
<dbReference type="Pfam" id="PF00218">
    <property type="entry name" value="IGPS"/>
    <property type="match status" value="1"/>
</dbReference>
<dbReference type="InterPro" id="IPR013798">
    <property type="entry name" value="Indole-3-glycerol_P_synth_dom"/>
</dbReference>
<evidence type="ECO:0000256" key="2">
    <source>
        <dbReference type="ARBA" id="ARBA00004696"/>
    </source>
</evidence>
<evidence type="ECO:0000256" key="1">
    <source>
        <dbReference type="ARBA" id="ARBA00001633"/>
    </source>
</evidence>
<keyword evidence="6 9" id="KW-0822">Tryptophan biosynthesis</keyword>
<keyword evidence="7 9" id="KW-0057">Aromatic amino acid biosynthesis</keyword>
<evidence type="ECO:0000256" key="7">
    <source>
        <dbReference type="ARBA" id="ARBA00023141"/>
    </source>
</evidence>
<dbReference type="NCBIfam" id="NF001377">
    <property type="entry name" value="PRK00278.2-4"/>
    <property type="match status" value="1"/>
</dbReference>
<comment type="similarity">
    <text evidence="3 9">Belongs to the TrpC family.</text>
</comment>
<comment type="catalytic activity">
    <reaction evidence="1 9">
        <text>1-(2-carboxyphenylamino)-1-deoxy-D-ribulose 5-phosphate + H(+) = (1S,2R)-1-C-(indol-3-yl)glycerol 3-phosphate + CO2 + H2O</text>
        <dbReference type="Rhea" id="RHEA:23476"/>
        <dbReference type="ChEBI" id="CHEBI:15377"/>
        <dbReference type="ChEBI" id="CHEBI:15378"/>
        <dbReference type="ChEBI" id="CHEBI:16526"/>
        <dbReference type="ChEBI" id="CHEBI:58613"/>
        <dbReference type="ChEBI" id="CHEBI:58866"/>
        <dbReference type="EC" id="4.1.1.48"/>
    </reaction>
</comment>
<keyword evidence="4 9" id="KW-0028">Amino-acid biosynthesis</keyword>
<dbReference type="EMBL" id="DVFW01000038">
    <property type="protein sequence ID" value="HIQ81109.1"/>
    <property type="molecule type" value="Genomic_DNA"/>
</dbReference>
<reference evidence="11" key="2">
    <citation type="journal article" date="2021" name="PeerJ">
        <title>Extensive microbial diversity within the chicken gut microbiome revealed by metagenomics and culture.</title>
        <authorList>
            <person name="Gilroy R."/>
            <person name="Ravi A."/>
            <person name="Getino M."/>
            <person name="Pursley I."/>
            <person name="Horton D.L."/>
            <person name="Alikhan N.F."/>
            <person name="Baker D."/>
            <person name="Gharbi K."/>
            <person name="Hall N."/>
            <person name="Watson M."/>
            <person name="Adriaenssens E.M."/>
            <person name="Foster-Nyarko E."/>
            <person name="Jarju S."/>
            <person name="Secka A."/>
            <person name="Antonio M."/>
            <person name="Oren A."/>
            <person name="Chaudhuri R.R."/>
            <person name="La Ragione R."/>
            <person name="Hildebrand F."/>
            <person name="Pallen M.J."/>
        </authorList>
    </citation>
    <scope>NUCLEOTIDE SEQUENCE</scope>
    <source>
        <strain evidence="11">ChiSjej1B19-3389</strain>
    </source>
</reference>
<evidence type="ECO:0000256" key="8">
    <source>
        <dbReference type="ARBA" id="ARBA00023239"/>
    </source>
</evidence>
<dbReference type="EC" id="4.1.1.48" evidence="9"/>
<dbReference type="InterPro" id="IPR011060">
    <property type="entry name" value="RibuloseP-bd_barrel"/>
</dbReference>
<organism evidence="11 12">
    <name type="scientific">Candidatus Scatavimonas merdigallinarum</name>
    <dbReference type="NCBI Taxonomy" id="2840914"/>
    <lineage>
        <taxon>Bacteria</taxon>
        <taxon>Bacillati</taxon>
        <taxon>Bacillota</taxon>
        <taxon>Clostridia</taxon>
        <taxon>Eubacteriales</taxon>
        <taxon>Oscillospiraceae</taxon>
        <taxon>Oscillospiraceae incertae sedis</taxon>
        <taxon>Candidatus Scatavimonas</taxon>
    </lineage>
</organism>
<comment type="caution">
    <text evidence="11">The sequence shown here is derived from an EMBL/GenBank/DDBJ whole genome shotgun (WGS) entry which is preliminary data.</text>
</comment>
<dbReference type="PANTHER" id="PTHR22854:SF2">
    <property type="entry name" value="INDOLE-3-GLYCEROL-PHOSPHATE SYNTHASE"/>
    <property type="match status" value="1"/>
</dbReference>
<dbReference type="Proteomes" id="UP000886787">
    <property type="component" value="Unassembled WGS sequence"/>
</dbReference>
<dbReference type="GO" id="GO:0004640">
    <property type="term" value="F:phosphoribosylanthranilate isomerase activity"/>
    <property type="evidence" value="ECO:0007669"/>
    <property type="project" value="TreeGrafter"/>
</dbReference>
<evidence type="ECO:0000256" key="6">
    <source>
        <dbReference type="ARBA" id="ARBA00022822"/>
    </source>
</evidence>
<protein>
    <recommendedName>
        <fullName evidence="9">Indole-3-glycerol phosphate synthase</fullName>
        <shortName evidence="9">IGPS</shortName>
        <ecNumber evidence="9">4.1.1.48</ecNumber>
    </recommendedName>
</protein>
<feature type="domain" description="Indole-3-glycerol phosphate synthase" evidence="10">
    <location>
        <begin position="3"/>
        <end position="255"/>
    </location>
</feature>
<evidence type="ECO:0000313" key="11">
    <source>
        <dbReference type="EMBL" id="HIQ81109.1"/>
    </source>
</evidence>
<name>A0A9D1CVD9_9FIRM</name>
<evidence type="ECO:0000256" key="3">
    <source>
        <dbReference type="ARBA" id="ARBA00008737"/>
    </source>
</evidence>
<dbReference type="PROSITE" id="PS00614">
    <property type="entry name" value="IGPS"/>
    <property type="match status" value="1"/>
</dbReference>
<dbReference type="FunFam" id="3.20.20.70:FF:000024">
    <property type="entry name" value="Indole-3-glycerol phosphate synthase"/>
    <property type="match status" value="1"/>
</dbReference>